<feature type="region of interest" description="Disordered" evidence="1">
    <location>
        <begin position="198"/>
        <end position="233"/>
    </location>
</feature>
<organism evidence="2 3">
    <name type="scientific">Genlisea aurea</name>
    <dbReference type="NCBI Taxonomy" id="192259"/>
    <lineage>
        <taxon>Eukaryota</taxon>
        <taxon>Viridiplantae</taxon>
        <taxon>Streptophyta</taxon>
        <taxon>Embryophyta</taxon>
        <taxon>Tracheophyta</taxon>
        <taxon>Spermatophyta</taxon>
        <taxon>Magnoliopsida</taxon>
        <taxon>eudicotyledons</taxon>
        <taxon>Gunneridae</taxon>
        <taxon>Pentapetalae</taxon>
        <taxon>asterids</taxon>
        <taxon>lamiids</taxon>
        <taxon>Lamiales</taxon>
        <taxon>Lentibulariaceae</taxon>
        <taxon>Genlisea</taxon>
    </lineage>
</organism>
<reference evidence="2 3" key="1">
    <citation type="journal article" date="2013" name="BMC Genomics">
        <title>The miniature genome of a carnivorous plant Genlisea aurea contains a low number of genes and short non-coding sequences.</title>
        <authorList>
            <person name="Leushkin E.V."/>
            <person name="Sutormin R.A."/>
            <person name="Nabieva E.R."/>
            <person name="Penin A.A."/>
            <person name="Kondrashov A.S."/>
            <person name="Logacheva M.D."/>
        </authorList>
    </citation>
    <scope>NUCLEOTIDE SEQUENCE [LARGE SCALE GENOMIC DNA]</scope>
</reference>
<dbReference type="Proteomes" id="UP000015453">
    <property type="component" value="Unassembled WGS sequence"/>
</dbReference>
<dbReference type="AlphaFoldDB" id="S8ECE2"/>
<feature type="compositionally biased region" description="Basic residues" evidence="1">
    <location>
        <begin position="224"/>
        <end position="233"/>
    </location>
</feature>
<feature type="compositionally biased region" description="Polar residues" evidence="1">
    <location>
        <begin position="46"/>
        <end position="60"/>
    </location>
</feature>
<feature type="compositionally biased region" description="Low complexity" evidence="1">
    <location>
        <begin position="210"/>
        <end position="223"/>
    </location>
</feature>
<evidence type="ECO:0000313" key="3">
    <source>
        <dbReference type="Proteomes" id="UP000015453"/>
    </source>
</evidence>
<feature type="non-terminal residue" evidence="2">
    <location>
        <position position="289"/>
    </location>
</feature>
<feature type="compositionally biased region" description="Basic residues" evidence="1">
    <location>
        <begin position="10"/>
        <end position="26"/>
    </location>
</feature>
<evidence type="ECO:0000313" key="2">
    <source>
        <dbReference type="EMBL" id="EPS70232.1"/>
    </source>
</evidence>
<accession>S8ECE2</accession>
<protein>
    <submittedName>
        <fullName evidence="2">Uncharacterized protein</fullName>
    </submittedName>
</protein>
<feature type="non-terminal residue" evidence="2">
    <location>
        <position position="1"/>
    </location>
</feature>
<keyword evidence="3" id="KW-1185">Reference proteome</keyword>
<feature type="compositionally biased region" description="Basic residues" evidence="1">
    <location>
        <begin position="198"/>
        <end position="207"/>
    </location>
</feature>
<proteinExistence type="predicted"/>
<dbReference type="EMBL" id="AUSU01001769">
    <property type="protein sequence ID" value="EPS70232.1"/>
    <property type="molecule type" value="Genomic_DNA"/>
</dbReference>
<feature type="region of interest" description="Disordered" evidence="1">
    <location>
        <begin position="1"/>
        <end position="72"/>
    </location>
</feature>
<sequence>SEMASGKASGKGKTKKPRMKMKRHRPKVFDETKPRRKPTTCKVKIQKNNAKHSPTTPSSRTPKRALSPKTDSFKSCIDDEKEVNQGFFVEHSCRRALVFSSSDDISLDQKSSDILLDSVAQSQPHDESSCFRVYQRRRKDDCLWNNRKLGLNFPKMCKRSRMKRRKATAFAKFIVEGNELSGSLRMLVPELGTICKKKRTKRRKRGQLKSSGSSTQNLSSSVSLKRKRSKIRTRRRDLSSFAVSGSFLQNLRSPKTYCDKIDACLEVQNQIMDQLTTKQFSGNNQIPLD</sequence>
<comment type="caution">
    <text evidence="2">The sequence shown here is derived from an EMBL/GenBank/DDBJ whole genome shotgun (WGS) entry which is preliminary data.</text>
</comment>
<gene>
    <name evidence="2" type="ORF">M569_04529</name>
</gene>
<name>S8ECE2_9LAMI</name>
<evidence type="ECO:0000256" key="1">
    <source>
        <dbReference type="SAM" id="MobiDB-lite"/>
    </source>
</evidence>